<dbReference type="CDD" id="cd02853">
    <property type="entry name" value="E_set_MTHase_like_N"/>
    <property type="match status" value="1"/>
</dbReference>
<evidence type="ECO:0000256" key="3">
    <source>
        <dbReference type="ARBA" id="ARBA00008061"/>
    </source>
</evidence>
<feature type="site" description="Transition state stabilizer" evidence="17">
    <location>
        <position position="403"/>
    </location>
</feature>
<dbReference type="SUPFAM" id="SSF51445">
    <property type="entry name" value="(Trans)glycosidases"/>
    <property type="match status" value="1"/>
</dbReference>
<keyword evidence="7 14" id="KW-0378">Hydrolase</keyword>
<evidence type="ECO:0000256" key="4">
    <source>
        <dbReference type="ARBA" id="ARBA00012268"/>
    </source>
</evidence>
<dbReference type="Gene3D" id="3.20.20.80">
    <property type="entry name" value="Glycosidases"/>
    <property type="match status" value="1"/>
</dbReference>
<dbReference type="PANTHER" id="PTHR43651:SF11">
    <property type="entry name" value="MALTO-OLIGOSYLTREHALOSE TREHALOHYDROLASE"/>
    <property type="match status" value="1"/>
</dbReference>
<dbReference type="AlphaFoldDB" id="A0AAU8EVC7"/>
<dbReference type="Gene3D" id="2.60.40.10">
    <property type="entry name" value="Immunoglobulins"/>
    <property type="match status" value="1"/>
</dbReference>
<evidence type="ECO:0000256" key="15">
    <source>
        <dbReference type="PIRSR" id="PIRSR006337-1"/>
    </source>
</evidence>
<evidence type="ECO:0000256" key="5">
    <source>
        <dbReference type="ARBA" id="ARBA00015938"/>
    </source>
</evidence>
<comment type="pathway">
    <text evidence="2 14">Glycan biosynthesis; trehalose biosynthesis.</text>
</comment>
<dbReference type="EMBL" id="CP159279">
    <property type="protein sequence ID" value="XCH12744.1"/>
    <property type="molecule type" value="Genomic_DNA"/>
</dbReference>
<evidence type="ECO:0000256" key="11">
    <source>
        <dbReference type="ARBA" id="ARBA00033284"/>
    </source>
</evidence>
<accession>A0AAU8EVC7</accession>
<dbReference type="Gene3D" id="1.10.10.760">
    <property type="entry name" value="E-set domains of sugar-utilizing enzymes"/>
    <property type="match status" value="1"/>
</dbReference>
<dbReference type="InterPro" id="IPR012768">
    <property type="entry name" value="Trehalose_TreZ"/>
</dbReference>
<dbReference type="Pfam" id="PF00128">
    <property type="entry name" value="Alpha-amylase"/>
    <property type="match status" value="1"/>
</dbReference>
<evidence type="ECO:0000256" key="17">
    <source>
        <dbReference type="PIRSR" id="PIRSR006337-3"/>
    </source>
</evidence>
<evidence type="ECO:0000256" key="7">
    <source>
        <dbReference type="ARBA" id="ARBA00022801"/>
    </source>
</evidence>
<feature type="binding site" evidence="16">
    <location>
        <begin position="268"/>
        <end position="273"/>
    </location>
    <ligand>
        <name>substrate</name>
    </ligand>
</feature>
<keyword evidence="8" id="KW-0119">Carbohydrate metabolism</keyword>
<comment type="catalytic activity">
    <reaction evidence="12 14">
        <text>hydrolysis of (1-&gt;4)-alpha-D-glucosidic linkage in 4-alpha-D-[(1-&gt;4)-alpha-D-glucanosyl]n trehalose to yield trehalose and (1-&gt;4)-alpha-D-glucan.</text>
        <dbReference type="EC" id="3.2.1.141"/>
    </reaction>
</comment>
<dbReference type="PANTHER" id="PTHR43651">
    <property type="entry name" value="1,4-ALPHA-GLUCAN-BRANCHING ENZYME"/>
    <property type="match status" value="1"/>
</dbReference>
<evidence type="ECO:0000259" key="19">
    <source>
        <dbReference type="SMART" id="SM00642"/>
    </source>
</evidence>
<dbReference type="CDD" id="cd11325">
    <property type="entry name" value="AmyAc_GTHase"/>
    <property type="match status" value="1"/>
</dbReference>
<feature type="active site" description="Nucleophile" evidence="15">
    <location>
        <position position="270"/>
    </location>
</feature>
<dbReference type="GO" id="GO:0005992">
    <property type="term" value="P:trehalose biosynthetic process"/>
    <property type="evidence" value="ECO:0007669"/>
    <property type="project" value="UniProtKB-UniRule"/>
</dbReference>
<dbReference type="InterPro" id="IPR044901">
    <property type="entry name" value="Trehalose_TreZ_E-set_sf"/>
</dbReference>
<keyword evidence="6" id="KW-0963">Cytoplasm</keyword>
<feature type="active site" description="Proton donor" evidence="15">
    <location>
        <position position="307"/>
    </location>
</feature>
<sequence length="601" mass="65994">MTHAGQAYPPEAAKPVQGAERFDVWAPLAKSVTLLAGGERYAMQRRPGTGPEDDGWWSAPDAPAAGEVDYGYLLDGDETPLPDPRTRRQPDGVHSLSRTFDPGAHTWQEDGWQGRELQGAVIYELHLGTFTPEGTLDAAAGKLDYLAGLGVDFIELLPVNAFNGTHNWGYDGVQWFAVHEAYGGPEAYQRFVDAAHAAGLGVIQDVVYNHLGPSGNYLPRFGPYLKQGEGNTWGDSVNLDGPGSDHVRRFILDNVAMWLRDYRVDGLRLDAVHALKDERAVHILEDFGALANQISAEVGRPLTLIAESDLNNPRLLYPRDVNGYGLEGQWSDDFHHAVHVNITGETTGYYGDFDSLAALAKVLRDGFFHDGSYSSFRERHHGRPINSGTVHPSALVVCSQNHDQIGNRATGDRLSQTLPYGSLALAAVLTLTGPFTPMLFMGEEYGATTPWQFFTSHPEPELGKATAEGRIKEFERMGWDPAVVPDPQDPETFRRSKLDWAETSSGHHARLLELYRSLTALRRSTPDLTKLGFEETQVEFDEDARWLRFRRGGVQVLLNFSEQPVSLGGAGTALLLATDDAIRLDGERAELGPLSAAVVSD</sequence>
<dbReference type="GO" id="GO:0005737">
    <property type="term" value="C:cytoplasm"/>
    <property type="evidence" value="ECO:0007669"/>
    <property type="project" value="UniProtKB-SubCell"/>
</dbReference>
<comment type="similarity">
    <text evidence="3 14">Belongs to the glycosyl hydrolase 13 family.</text>
</comment>
<evidence type="ECO:0000256" key="1">
    <source>
        <dbReference type="ARBA" id="ARBA00004496"/>
    </source>
</evidence>
<dbReference type="InterPro" id="IPR014756">
    <property type="entry name" value="Ig_E-set"/>
</dbReference>
<feature type="domain" description="Glycosyl hydrolase family 13 catalytic" evidence="19">
    <location>
        <begin position="124"/>
        <end position="470"/>
    </location>
</feature>
<gene>
    <name evidence="20" type="primary">treZ</name>
    <name evidence="20" type="ORF">ABRP34_07130</name>
</gene>
<organism evidence="20">
    <name type="scientific">Arthrobacter sp. K5</name>
    <dbReference type="NCBI Taxonomy" id="2839623"/>
    <lineage>
        <taxon>Bacteria</taxon>
        <taxon>Bacillati</taxon>
        <taxon>Actinomycetota</taxon>
        <taxon>Actinomycetes</taxon>
        <taxon>Micrococcales</taxon>
        <taxon>Micrococcaceae</taxon>
        <taxon>Arthrobacter</taxon>
    </lineage>
</organism>
<dbReference type="InterPro" id="IPR006047">
    <property type="entry name" value="GH13_cat_dom"/>
</dbReference>
<dbReference type="EC" id="3.2.1.141" evidence="4 13"/>
<dbReference type="GO" id="GO:0033942">
    <property type="term" value="F:4-alpha-D-(1-&gt;4)-alpha-D-glucanotrehalose trehalohydrolase activity"/>
    <property type="evidence" value="ECO:0007669"/>
    <property type="project" value="UniProtKB-EC"/>
</dbReference>
<dbReference type="InterPro" id="IPR017853">
    <property type="entry name" value="GH"/>
</dbReference>
<keyword evidence="9 14" id="KW-0326">Glycosidase</keyword>
<dbReference type="RefSeq" id="WP_353712709.1">
    <property type="nucleotide sequence ID" value="NZ_CP159279.1"/>
</dbReference>
<dbReference type="PIRSF" id="PIRSF006337">
    <property type="entry name" value="Trehalose_TreZ"/>
    <property type="match status" value="1"/>
</dbReference>
<dbReference type="InterPro" id="IPR013783">
    <property type="entry name" value="Ig-like_fold"/>
</dbReference>
<protein>
    <recommendedName>
        <fullName evidence="5 13">Malto-oligosyltrehalose trehalohydrolase</fullName>
        <shortName evidence="14">MTHase</shortName>
        <ecNumber evidence="4 13">3.2.1.141</ecNumber>
    </recommendedName>
    <alternativeName>
        <fullName evidence="11 14">4-alpha-D-((1-&gt;4)-alpha-D-glucano)trehalose trehalohydrolase</fullName>
    </alternativeName>
    <alternativeName>
        <fullName evidence="10 14">Maltooligosyl trehalose trehalohydrolase</fullName>
    </alternativeName>
</protein>
<evidence type="ECO:0000256" key="13">
    <source>
        <dbReference type="NCBIfam" id="TIGR02402"/>
    </source>
</evidence>
<dbReference type="InterPro" id="IPR022567">
    <property type="entry name" value="DUF3459"/>
</dbReference>
<evidence type="ECO:0000256" key="9">
    <source>
        <dbReference type="ARBA" id="ARBA00023295"/>
    </source>
</evidence>
<evidence type="ECO:0000256" key="10">
    <source>
        <dbReference type="ARBA" id="ARBA00032057"/>
    </source>
</evidence>
<evidence type="ECO:0000256" key="12">
    <source>
        <dbReference type="ARBA" id="ARBA00034013"/>
    </source>
</evidence>
<dbReference type="SUPFAM" id="SSF81296">
    <property type="entry name" value="E set domains"/>
    <property type="match status" value="1"/>
</dbReference>
<feature type="binding site" evidence="16">
    <location>
        <begin position="402"/>
        <end position="407"/>
    </location>
    <ligand>
        <name>substrate</name>
    </ligand>
</feature>
<evidence type="ECO:0000256" key="16">
    <source>
        <dbReference type="PIRSR" id="PIRSR006337-2"/>
    </source>
</evidence>
<evidence type="ECO:0000256" key="14">
    <source>
        <dbReference type="PIRNR" id="PIRNR006337"/>
    </source>
</evidence>
<proteinExistence type="inferred from homology"/>
<dbReference type="NCBIfam" id="TIGR02402">
    <property type="entry name" value="trehalose_TreZ"/>
    <property type="match status" value="1"/>
</dbReference>
<name>A0AAU8EVC7_9MICC</name>
<comment type="subcellular location">
    <subcellularLocation>
        <location evidence="1 15">Cytoplasm</location>
    </subcellularLocation>
</comment>
<evidence type="ECO:0000256" key="8">
    <source>
        <dbReference type="ARBA" id="ARBA00023277"/>
    </source>
</evidence>
<dbReference type="SMART" id="SM00642">
    <property type="entry name" value="Aamy"/>
    <property type="match status" value="1"/>
</dbReference>
<evidence type="ECO:0000256" key="2">
    <source>
        <dbReference type="ARBA" id="ARBA00005199"/>
    </source>
</evidence>
<feature type="region of interest" description="Disordered" evidence="18">
    <location>
        <begin position="74"/>
        <end position="100"/>
    </location>
</feature>
<evidence type="ECO:0000313" key="20">
    <source>
        <dbReference type="EMBL" id="XCH12744.1"/>
    </source>
</evidence>
<dbReference type="Pfam" id="PF11941">
    <property type="entry name" value="DUF3459"/>
    <property type="match status" value="1"/>
</dbReference>
<reference evidence="20" key="1">
    <citation type="submission" date="2024-06" db="EMBL/GenBank/DDBJ databases">
        <title>Biodegradation of dimethachlon by Arthrobacter sp. K5: mechanistic insights and ecological implications.</title>
        <authorList>
            <person name="Hu S."/>
            <person name="Lu P."/>
        </authorList>
    </citation>
    <scope>NUCLEOTIDE SEQUENCE</scope>
    <source>
        <strain evidence="20">K5</strain>
    </source>
</reference>
<evidence type="ECO:0000256" key="6">
    <source>
        <dbReference type="ARBA" id="ARBA00022490"/>
    </source>
</evidence>
<evidence type="ECO:0000256" key="18">
    <source>
        <dbReference type="SAM" id="MobiDB-lite"/>
    </source>
</evidence>
<feature type="binding site" evidence="16">
    <location>
        <begin position="332"/>
        <end position="336"/>
    </location>
    <ligand>
        <name>substrate</name>
    </ligand>
</feature>